<dbReference type="GO" id="GO:0015562">
    <property type="term" value="F:efflux transmembrane transporter activity"/>
    <property type="evidence" value="ECO:0007669"/>
    <property type="project" value="InterPro"/>
</dbReference>
<name>F3ZPQ9_9BACE</name>
<proteinExistence type="inferred from homology"/>
<reference evidence="2 3" key="1">
    <citation type="journal article" date="2011" name="Stand. Genomic Sci.">
        <title>Non-contiguous finished genome sequence of Bacteroides coprosuis type strain (PC139).</title>
        <authorList>
            <person name="Land M."/>
            <person name="Held B."/>
            <person name="Gronow S."/>
            <person name="Abt B."/>
            <person name="Lucas S."/>
            <person name="Del Rio T.G."/>
            <person name="Nolan M."/>
            <person name="Tice H."/>
            <person name="Cheng J.F."/>
            <person name="Pitluck S."/>
            <person name="Liolios K."/>
            <person name="Pagani I."/>
            <person name="Ivanova N."/>
            <person name="Mavromatis K."/>
            <person name="Mikhailova N."/>
            <person name="Pati A."/>
            <person name="Tapia R."/>
            <person name="Han C."/>
            <person name="Goodwin L."/>
            <person name="Chen A."/>
            <person name="Palaniappan K."/>
            <person name="Hauser L."/>
            <person name="Brambilla E.M."/>
            <person name="Rohde M."/>
            <person name="Goker M."/>
            <person name="Detter J.C."/>
            <person name="Woyke T."/>
            <person name="Bristow J."/>
            <person name="Eisen J.A."/>
            <person name="Markowitz V."/>
            <person name="Hugenholtz P."/>
            <person name="Kyrpides N.C."/>
            <person name="Klenk H.P."/>
            <person name="Lapidus A."/>
        </authorList>
    </citation>
    <scope>NUCLEOTIDE SEQUENCE</scope>
    <source>
        <strain evidence="2 3">DSM 18011</strain>
    </source>
</reference>
<dbReference type="Gene3D" id="1.20.1600.10">
    <property type="entry name" value="Outer membrane efflux proteins (OEP)"/>
    <property type="match status" value="1"/>
</dbReference>
<dbReference type="OrthoDB" id="9791261at2"/>
<dbReference type="PANTHER" id="PTHR30203">
    <property type="entry name" value="OUTER MEMBRANE CATION EFFLUX PROTEIN"/>
    <property type="match status" value="1"/>
</dbReference>
<evidence type="ECO:0000313" key="3">
    <source>
        <dbReference type="Proteomes" id="UP000018439"/>
    </source>
</evidence>
<dbReference type="AlphaFoldDB" id="F3ZPQ9"/>
<dbReference type="PANTHER" id="PTHR30203:SF24">
    <property type="entry name" value="BLR4935 PROTEIN"/>
    <property type="match status" value="1"/>
</dbReference>
<dbReference type="InterPro" id="IPR003423">
    <property type="entry name" value="OMP_efflux"/>
</dbReference>
<dbReference type="PROSITE" id="PS51257">
    <property type="entry name" value="PROKAR_LIPOPROTEIN"/>
    <property type="match status" value="1"/>
</dbReference>
<dbReference type="InterPro" id="IPR010131">
    <property type="entry name" value="MdtP/NodT-like"/>
</dbReference>
<evidence type="ECO:0000313" key="2">
    <source>
        <dbReference type="EMBL" id="EGJ71646.1"/>
    </source>
</evidence>
<dbReference type="HOGENOM" id="CLU_012817_14_4_10"/>
<dbReference type="Proteomes" id="UP000018439">
    <property type="component" value="Chromosome"/>
</dbReference>
<sequence length="412" mass="47150">MRLYKWIYIIGIVLGCSHTAFSQHIENLELSPLHYSTYLKEVGDKNLHLLAEKYNIDIAKAEIAASRVMPDPELSFEGEHDNFTVELGYTLELGKRKARIRNAKTESELVALELEAYFQELRAEATHAFLDAILQRDLLEVKKNSYNTMLNLHRSDSIRYRLGEITLNDARQSKVEAATLLNEVFEQEAAYKSALILLNKYRGKKASEMESPIGDMSQLERSYELSQLMLIALDQRIDVLVASKGIQAAQSRLRLAKAERRTDLGLMVGYSRDWHGMWPNRNSVKAGVSIPLKFSNTNKGVVRSSKLIVQQNQMIRESKEMDAQVEVSQAFFEYEAAQKQVGQYINGLLAEAEEVLKGMIYRYKRGETSILDVLIAQRTYNEVQEQYFMVMKAYASALVNLEYTCGIWDIQF</sequence>
<accession>F3ZPQ9</accession>
<comment type="similarity">
    <text evidence="1">Belongs to the outer membrane factor (OMF) (TC 1.B.17) family.</text>
</comment>
<evidence type="ECO:0000256" key="1">
    <source>
        <dbReference type="ARBA" id="ARBA00007613"/>
    </source>
</evidence>
<organism evidence="2 3">
    <name type="scientific">Bacteroides coprosuis DSM 18011</name>
    <dbReference type="NCBI Taxonomy" id="679937"/>
    <lineage>
        <taxon>Bacteria</taxon>
        <taxon>Pseudomonadati</taxon>
        <taxon>Bacteroidota</taxon>
        <taxon>Bacteroidia</taxon>
        <taxon>Bacteroidales</taxon>
        <taxon>Bacteroidaceae</taxon>
        <taxon>Bacteroides</taxon>
    </lineage>
</organism>
<protein>
    <submittedName>
        <fullName evidence="2">Outer membrane efflux protein</fullName>
    </submittedName>
</protein>
<dbReference type="Pfam" id="PF02321">
    <property type="entry name" value="OEP"/>
    <property type="match status" value="1"/>
</dbReference>
<keyword evidence="3" id="KW-1185">Reference proteome</keyword>
<gene>
    <name evidence="2" type="ORF">Bcop_1451</name>
</gene>
<dbReference type="STRING" id="679937.Bcop_1451"/>
<dbReference type="EMBL" id="CM001167">
    <property type="protein sequence ID" value="EGJ71646.1"/>
    <property type="molecule type" value="Genomic_DNA"/>
</dbReference>
<dbReference type="eggNOG" id="COG1538">
    <property type="taxonomic scope" value="Bacteria"/>
</dbReference>
<dbReference type="SUPFAM" id="SSF56954">
    <property type="entry name" value="Outer membrane efflux proteins (OEP)"/>
    <property type="match status" value="1"/>
</dbReference>